<keyword evidence="5 10" id="KW-1133">Transmembrane helix</keyword>
<evidence type="ECO:0000256" key="2">
    <source>
        <dbReference type="ARBA" id="ARBA00022448"/>
    </source>
</evidence>
<feature type="transmembrane region" description="Helical" evidence="10">
    <location>
        <begin position="339"/>
        <end position="362"/>
    </location>
</feature>
<dbReference type="PANTHER" id="PTHR10110">
    <property type="entry name" value="SODIUM/HYDROGEN EXCHANGER"/>
    <property type="match status" value="1"/>
</dbReference>
<gene>
    <name evidence="12" type="ORF">SRB5_37800</name>
</gene>
<dbReference type="Proteomes" id="UP000466345">
    <property type="component" value="Unassembled WGS sequence"/>
</dbReference>
<feature type="transmembrane region" description="Helical" evidence="10">
    <location>
        <begin position="266"/>
        <end position="287"/>
    </location>
</feature>
<evidence type="ECO:0000256" key="3">
    <source>
        <dbReference type="ARBA" id="ARBA00022475"/>
    </source>
</evidence>
<evidence type="ECO:0000256" key="4">
    <source>
        <dbReference type="ARBA" id="ARBA00022692"/>
    </source>
</evidence>
<dbReference type="GO" id="GO:0015386">
    <property type="term" value="F:potassium:proton antiporter activity"/>
    <property type="evidence" value="ECO:0007669"/>
    <property type="project" value="TreeGrafter"/>
</dbReference>
<dbReference type="InterPro" id="IPR006153">
    <property type="entry name" value="Cation/H_exchanger_TM"/>
</dbReference>
<keyword evidence="4 10" id="KW-0812">Transmembrane</keyword>
<comment type="similarity">
    <text evidence="10">Belongs to the monovalent cation:proton antiporter 1 (CPA1) transporter (TC 2.A.36) family.</text>
</comment>
<feature type="transmembrane region" description="Helical" evidence="10">
    <location>
        <begin position="374"/>
        <end position="394"/>
    </location>
</feature>
<feature type="domain" description="Cation/H+ exchanger transmembrane" evidence="11">
    <location>
        <begin position="13"/>
        <end position="398"/>
    </location>
</feature>
<evidence type="ECO:0000313" key="12">
    <source>
        <dbReference type="EMBL" id="MQY13630.1"/>
    </source>
</evidence>
<dbReference type="GO" id="GO:0051453">
    <property type="term" value="P:regulation of intracellular pH"/>
    <property type="evidence" value="ECO:0007669"/>
    <property type="project" value="TreeGrafter"/>
</dbReference>
<keyword evidence="7 10" id="KW-0406">Ion transport</keyword>
<protein>
    <submittedName>
        <fullName evidence="12">Putative Na(+)/H(+) exchanger</fullName>
    </submittedName>
</protein>
<dbReference type="Pfam" id="PF00999">
    <property type="entry name" value="Na_H_Exchanger"/>
    <property type="match status" value="1"/>
</dbReference>
<feature type="transmembrane region" description="Helical" evidence="10">
    <location>
        <begin position="110"/>
        <end position="132"/>
    </location>
</feature>
<evidence type="ECO:0000256" key="5">
    <source>
        <dbReference type="ARBA" id="ARBA00022989"/>
    </source>
</evidence>
<evidence type="ECO:0000259" key="11">
    <source>
        <dbReference type="Pfam" id="PF00999"/>
    </source>
</evidence>
<dbReference type="GO" id="GO:0005886">
    <property type="term" value="C:plasma membrane"/>
    <property type="evidence" value="ECO:0007669"/>
    <property type="project" value="UniProtKB-SubCell"/>
</dbReference>
<evidence type="ECO:0000256" key="10">
    <source>
        <dbReference type="RuleBase" id="RU366002"/>
    </source>
</evidence>
<comment type="function">
    <text evidence="10">Na(+)/H(+) antiporter that extrudes sodium in exchange for external protons.</text>
</comment>
<dbReference type="InterPro" id="IPR004705">
    <property type="entry name" value="Cation/H_exchanger_CPA1_bac"/>
</dbReference>
<evidence type="ECO:0000256" key="8">
    <source>
        <dbReference type="ARBA" id="ARBA00023136"/>
    </source>
</evidence>
<feature type="transmembrane region" description="Helical" evidence="10">
    <location>
        <begin position="82"/>
        <end position="104"/>
    </location>
</feature>
<keyword evidence="13" id="KW-1185">Reference proteome</keyword>
<accession>A0A7K0CJH3</accession>
<keyword evidence="8 10" id="KW-0472">Membrane</keyword>
<proteinExistence type="inferred from homology"/>
<evidence type="ECO:0000313" key="13">
    <source>
        <dbReference type="Proteomes" id="UP000466345"/>
    </source>
</evidence>
<name>A0A7K0CJH3_9ACTN</name>
<feature type="transmembrane region" description="Helical" evidence="10">
    <location>
        <begin position="221"/>
        <end position="245"/>
    </location>
</feature>
<comment type="subcellular location">
    <subcellularLocation>
        <location evidence="1 10">Cell membrane</location>
        <topology evidence="1 10">Multi-pass membrane protein</topology>
    </subcellularLocation>
</comment>
<dbReference type="PANTHER" id="PTHR10110:SF86">
    <property type="entry name" value="SODIUM_HYDROGEN EXCHANGER 7"/>
    <property type="match status" value="1"/>
</dbReference>
<organism evidence="12 13">
    <name type="scientific">Streptomyces smaragdinus</name>
    <dbReference type="NCBI Taxonomy" id="2585196"/>
    <lineage>
        <taxon>Bacteria</taxon>
        <taxon>Bacillati</taxon>
        <taxon>Actinomycetota</taxon>
        <taxon>Actinomycetes</taxon>
        <taxon>Kitasatosporales</taxon>
        <taxon>Streptomycetaceae</taxon>
        <taxon>Streptomyces</taxon>
    </lineage>
</organism>
<keyword evidence="6 10" id="KW-0915">Sodium</keyword>
<keyword evidence="9 10" id="KW-0739">Sodium transport</keyword>
<feature type="transmembrane region" description="Helical" evidence="10">
    <location>
        <begin position="299"/>
        <end position="318"/>
    </location>
</feature>
<feature type="transmembrane region" description="Helical" evidence="10">
    <location>
        <begin position="181"/>
        <end position="201"/>
    </location>
</feature>
<dbReference type="NCBIfam" id="TIGR00831">
    <property type="entry name" value="a_cpa1"/>
    <property type="match status" value="1"/>
</dbReference>
<dbReference type="RefSeq" id="WP_153453537.1">
    <property type="nucleotide sequence ID" value="NZ_WEGJ01000014.1"/>
</dbReference>
<dbReference type="Gene3D" id="6.10.140.1330">
    <property type="match status" value="1"/>
</dbReference>
<comment type="caution">
    <text evidence="10">Lacks conserved residue(s) required for the propagation of feature annotation.</text>
</comment>
<keyword evidence="2 10" id="KW-0813">Transport</keyword>
<dbReference type="InterPro" id="IPR018422">
    <property type="entry name" value="Cation/H_exchanger_CPA1"/>
</dbReference>
<dbReference type="AlphaFoldDB" id="A0A7K0CJH3"/>
<evidence type="ECO:0000256" key="7">
    <source>
        <dbReference type="ARBA" id="ARBA00023065"/>
    </source>
</evidence>
<keyword evidence="3 10" id="KW-1003">Cell membrane</keyword>
<dbReference type="EMBL" id="WEGJ01000014">
    <property type="protein sequence ID" value="MQY13630.1"/>
    <property type="molecule type" value="Genomic_DNA"/>
</dbReference>
<dbReference type="GO" id="GO:0098719">
    <property type="term" value="P:sodium ion import across plasma membrane"/>
    <property type="evidence" value="ECO:0007669"/>
    <property type="project" value="TreeGrafter"/>
</dbReference>
<evidence type="ECO:0000256" key="1">
    <source>
        <dbReference type="ARBA" id="ARBA00004651"/>
    </source>
</evidence>
<dbReference type="OrthoDB" id="57886at2"/>
<evidence type="ECO:0000256" key="6">
    <source>
        <dbReference type="ARBA" id="ARBA00023053"/>
    </source>
</evidence>
<comment type="caution">
    <text evidence="12">The sequence shown here is derived from an EMBL/GenBank/DDBJ whole genome shotgun (WGS) entry which is preliminary data.</text>
</comment>
<dbReference type="GO" id="GO:0015385">
    <property type="term" value="F:sodium:proton antiporter activity"/>
    <property type="evidence" value="ECO:0007669"/>
    <property type="project" value="InterPro"/>
</dbReference>
<evidence type="ECO:0000256" key="9">
    <source>
        <dbReference type="ARBA" id="ARBA00023201"/>
    </source>
</evidence>
<reference evidence="12 13" key="1">
    <citation type="submission" date="2019-10" db="EMBL/GenBank/DDBJ databases">
        <title>Streptomyces smaragdinus sp. nov. and Streptomyces fabii sp. nov., isolated from the gut of fungus growing-termite Macrotermes natalensis.</title>
        <authorList>
            <person name="Schwitalla J."/>
            <person name="Benndorf R."/>
            <person name="Martin K."/>
            <person name="De Beer W."/>
            <person name="Kaster A.-K."/>
            <person name="Vollmers J."/>
            <person name="Poulsen M."/>
            <person name="Beemelmanns C."/>
        </authorList>
    </citation>
    <scope>NUCLEOTIDE SEQUENCE [LARGE SCALE GENOMIC DNA]</scope>
    <source>
        <strain evidence="12 13">RB5</strain>
    </source>
</reference>
<sequence length="528" mass="56388">MNAFPMLMLVAGSAVVAGLARRTPVPAPLLLVTAGLAASYVPGIPGYGLDPHVVLPLVLPPLLHTAALDSSYLDLRANMRAVMALSVGYVLFATAAVGLIAYAVVPGLPLTAALVLGAVVAPPDAVAATAIARRVGLPSRITTILQGESLVNDATAITAYKVALAAAVGEGASWAGGLGEFALAALGGVGVGLALMVPLHWLRVRLTEPLLQNTLSLLIPFFAYALAEELHASGVLAVVVVGLYLGHRSWQVDFATRLQEEAVWKMVGFVLESVVFALIGLQLRVVVEGLGPYGVGEALWYAVAVLAAVVVMRFVWVYPATYLPGLVRQKMREDIPWPVPFVISWAGMRGVVSLAVAFSIPLTVRGGDFPARNLVLFLTFTTVIGTLVGQGLTLPPLIRLLKLPGRDAQAETLAEAQAQNDASRAALNRLEHLLHDPVNRLPGPLEDRLRAVLERRRNAVWERLGGVNEATGESADETYRRLAGEVIDAERAVFVELRDARRIDDEMLRTLLRRLDLEEAAAYREAAE</sequence>
<keyword evidence="10" id="KW-0050">Antiport</keyword>